<dbReference type="InterPro" id="IPR017941">
    <property type="entry name" value="Rieske_2Fe-2S"/>
</dbReference>
<dbReference type="Proteomes" id="UP000830401">
    <property type="component" value="Chromosome"/>
</dbReference>
<dbReference type="Gene3D" id="2.102.10.10">
    <property type="entry name" value="Rieske [2Fe-2S] iron-sulphur domain"/>
    <property type="match status" value="1"/>
</dbReference>
<accession>A0ABY4G7A3</accession>
<name>A0ABY4G7A3_9BACT</name>
<keyword evidence="1" id="KW-0001">2Fe-2S</keyword>
<dbReference type="SUPFAM" id="SSF50022">
    <property type="entry name" value="ISP domain"/>
    <property type="match status" value="1"/>
</dbReference>
<dbReference type="PROSITE" id="PS51296">
    <property type="entry name" value="RIESKE"/>
    <property type="match status" value="1"/>
</dbReference>
<keyword evidence="4" id="KW-0411">Iron-sulfur</keyword>
<keyword evidence="5" id="KW-0732">Signal</keyword>
<reference evidence="7" key="1">
    <citation type="submission" date="2022-04" db="EMBL/GenBank/DDBJ databases">
        <title>Hymenobacter sp. isolated from the air.</title>
        <authorList>
            <person name="Won M."/>
            <person name="Lee C.-M."/>
            <person name="Woen H.-Y."/>
            <person name="Kwon S.-W."/>
        </authorList>
    </citation>
    <scope>NUCLEOTIDE SEQUENCE</scope>
    <source>
        <strain evidence="7">5420S-77</strain>
    </source>
</reference>
<evidence type="ECO:0000313" key="7">
    <source>
        <dbReference type="EMBL" id="UOQ66499.1"/>
    </source>
</evidence>
<feature type="signal peptide" evidence="5">
    <location>
        <begin position="1"/>
        <end position="36"/>
    </location>
</feature>
<evidence type="ECO:0000256" key="4">
    <source>
        <dbReference type="ARBA" id="ARBA00023014"/>
    </source>
</evidence>
<evidence type="ECO:0000256" key="5">
    <source>
        <dbReference type="SAM" id="SignalP"/>
    </source>
</evidence>
<keyword evidence="2" id="KW-0479">Metal-binding</keyword>
<feature type="domain" description="Rieske" evidence="6">
    <location>
        <begin position="63"/>
        <end position="158"/>
    </location>
</feature>
<dbReference type="RefSeq" id="WP_245120658.1">
    <property type="nucleotide sequence ID" value="NZ_CP095061.1"/>
</dbReference>
<dbReference type="EMBL" id="CP095061">
    <property type="protein sequence ID" value="UOQ66499.1"/>
    <property type="molecule type" value="Genomic_DNA"/>
</dbReference>
<organism evidence="7 8">
    <name type="scientific">Hymenobacter volaticus</name>
    <dbReference type="NCBI Taxonomy" id="2932254"/>
    <lineage>
        <taxon>Bacteria</taxon>
        <taxon>Pseudomonadati</taxon>
        <taxon>Bacteroidota</taxon>
        <taxon>Cytophagia</taxon>
        <taxon>Cytophagales</taxon>
        <taxon>Hymenobacteraceae</taxon>
        <taxon>Hymenobacter</taxon>
    </lineage>
</organism>
<evidence type="ECO:0000256" key="3">
    <source>
        <dbReference type="ARBA" id="ARBA00023004"/>
    </source>
</evidence>
<gene>
    <name evidence="7" type="ORF">MUN86_00765</name>
</gene>
<evidence type="ECO:0000313" key="8">
    <source>
        <dbReference type="Proteomes" id="UP000830401"/>
    </source>
</evidence>
<dbReference type="InterPro" id="IPR036922">
    <property type="entry name" value="Rieske_2Fe-2S_sf"/>
</dbReference>
<protein>
    <recommendedName>
        <fullName evidence="6">Rieske domain-containing protein</fullName>
    </recommendedName>
</protein>
<keyword evidence="8" id="KW-1185">Reference proteome</keyword>
<sequence length="160" mass="17247">MTGLFTTASLLLRPALSTWRAFTVVAAMLGSQLVVACGSDTNNVEPQIPVVSFSESLNITNQQYTALRADNGAIHFTGGVRGIIIVRQNASTYLAFERNCPYRVNDTCARVSIDPSRLFLKDACCGSQFDLQGRVQGGPASRPLRQYSTALSGNILSITN</sequence>
<evidence type="ECO:0000256" key="1">
    <source>
        <dbReference type="ARBA" id="ARBA00022714"/>
    </source>
</evidence>
<proteinExistence type="predicted"/>
<keyword evidence="3" id="KW-0408">Iron</keyword>
<feature type="chain" id="PRO_5047272391" description="Rieske domain-containing protein" evidence="5">
    <location>
        <begin position="37"/>
        <end position="160"/>
    </location>
</feature>
<evidence type="ECO:0000259" key="6">
    <source>
        <dbReference type="PROSITE" id="PS51296"/>
    </source>
</evidence>
<evidence type="ECO:0000256" key="2">
    <source>
        <dbReference type="ARBA" id="ARBA00022723"/>
    </source>
</evidence>